<keyword evidence="3" id="KW-0456">Lyase</keyword>
<keyword evidence="4" id="KW-1185">Reference proteome</keyword>
<evidence type="ECO:0000313" key="3">
    <source>
        <dbReference type="EMBL" id="PRY28768.1"/>
    </source>
</evidence>
<dbReference type="EMBL" id="PVZG01000007">
    <property type="protein sequence ID" value="PRY28768.1"/>
    <property type="molecule type" value="Genomic_DNA"/>
</dbReference>
<dbReference type="InterPro" id="IPR050571">
    <property type="entry name" value="Class-IV_PLP-Dep_Aminotrnsfr"/>
</dbReference>
<evidence type="ECO:0000313" key="4">
    <source>
        <dbReference type="Proteomes" id="UP000239209"/>
    </source>
</evidence>
<dbReference type="InterPro" id="IPR043132">
    <property type="entry name" value="BCAT-like_C"/>
</dbReference>
<gene>
    <name evidence="3" type="ORF">CLV70_10771</name>
</gene>
<name>A0A2T0S5R3_9ACTN</name>
<dbReference type="GO" id="GO:0005829">
    <property type="term" value="C:cytosol"/>
    <property type="evidence" value="ECO:0007669"/>
    <property type="project" value="TreeGrafter"/>
</dbReference>
<evidence type="ECO:0000256" key="2">
    <source>
        <dbReference type="SAM" id="MobiDB-lite"/>
    </source>
</evidence>
<comment type="similarity">
    <text evidence="1">Belongs to the class-IV pyridoxal-phosphate-dependent aminotransferase family.</text>
</comment>
<comment type="caution">
    <text evidence="3">The sequence shown here is derived from an EMBL/GenBank/DDBJ whole genome shotgun (WGS) entry which is preliminary data.</text>
</comment>
<reference evidence="3 4" key="1">
    <citation type="submission" date="2018-03" db="EMBL/GenBank/DDBJ databases">
        <title>Genomic Encyclopedia of Archaeal and Bacterial Type Strains, Phase II (KMG-II): from individual species to whole genera.</title>
        <authorList>
            <person name="Goeker M."/>
        </authorList>
    </citation>
    <scope>NUCLEOTIDE SEQUENCE [LARGE SCALE GENOMIC DNA]</scope>
    <source>
        <strain evidence="3 4">DSM 45348</strain>
    </source>
</reference>
<dbReference type="PANTHER" id="PTHR42743:SF11">
    <property type="entry name" value="AMINODEOXYCHORISMATE LYASE"/>
    <property type="match status" value="1"/>
</dbReference>
<accession>A0A2T0S5R3</accession>
<dbReference type="InterPro" id="IPR036038">
    <property type="entry name" value="Aminotransferase-like"/>
</dbReference>
<dbReference type="Pfam" id="PF01063">
    <property type="entry name" value="Aminotran_4"/>
    <property type="match status" value="1"/>
</dbReference>
<dbReference type="OrthoDB" id="9805628at2"/>
<dbReference type="SUPFAM" id="SSF56752">
    <property type="entry name" value="D-aminoacid aminotransferase-like PLP-dependent enzymes"/>
    <property type="match status" value="1"/>
</dbReference>
<proteinExistence type="inferred from homology"/>
<dbReference type="Proteomes" id="UP000239209">
    <property type="component" value="Unassembled WGS sequence"/>
</dbReference>
<dbReference type="Gene3D" id="3.30.470.10">
    <property type="match status" value="1"/>
</dbReference>
<dbReference type="GO" id="GO:0046394">
    <property type="term" value="P:carboxylic acid biosynthetic process"/>
    <property type="evidence" value="ECO:0007669"/>
    <property type="project" value="UniProtKB-ARBA"/>
</dbReference>
<sequence>MWRTRYEHSSRGDTLRVVTAPIMVIPGSGELTPLDRGLLYGEGAFETVHLRPTGPWLLEAHLARLQRSAAALGLDVPPQVAGLADGLTHSDGALRLVVTPSTSFATVSPVPEEIRRERRDGIRLITYDLGGAARVPWSLAAAKTLSYAENLAAKRWAVARGADDLLWLGDGHALEAPTASLVWLDGGTLCTVPPDATGILPGTTAAHLLDRAGEVGLRAEERMLGAAELPAVEAIWLASSLRGLAEARTLDGVPRAASPWTPRLLDLLGFSRPPAGPQPKAGEDGDGRAQAGPVDAA</sequence>
<organism evidence="3 4">
    <name type="scientific">Pseudosporangium ferrugineum</name>
    <dbReference type="NCBI Taxonomy" id="439699"/>
    <lineage>
        <taxon>Bacteria</taxon>
        <taxon>Bacillati</taxon>
        <taxon>Actinomycetota</taxon>
        <taxon>Actinomycetes</taxon>
        <taxon>Micromonosporales</taxon>
        <taxon>Micromonosporaceae</taxon>
        <taxon>Pseudosporangium</taxon>
    </lineage>
</organism>
<feature type="region of interest" description="Disordered" evidence="2">
    <location>
        <begin position="268"/>
        <end position="297"/>
    </location>
</feature>
<dbReference type="GO" id="GO:0016829">
    <property type="term" value="F:lyase activity"/>
    <property type="evidence" value="ECO:0007669"/>
    <property type="project" value="UniProtKB-KW"/>
</dbReference>
<evidence type="ECO:0000256" key="1">
    <source>
        <dbReference type="ARBA" id="ARBA00009320"/>
    </source>
</evidence>
<protein>
    <submittedName>
        <fullName evidence="3">4-amino-4-deoxychorismate lyase</fullName>
    </submittedName>
</protein>
<dbReference type="InterPro" id="IPR001544">
    <property type="entry name" value="Aminotrans_IV"/>
</dbReference>
<dbReference type="AlphaFoldDB" id="A0A2T0S5R3"/>
<dbReference type="PANTHER" id="PTHR42743">
    <property type="entry name" value="AMINO-ACID AMINOTRANSFERASE"/>
    <property type="match status" value="1"/>
</dbReference>
<dbReference type="InterPro" id="IPR043131">
    <property type="entry name" value="BCAT-like_N"/>
</dbReference>
<dbReference type="Gene3D" id="3.20.10.10">
    <property type="entry name" value="D-amino Acid Aminotransferase, subunit A, domain 2"/>
    <property type="match status" value="1"/>
</dbReference>